<feature type="transmembrane region" description="Helical" evidence="7">
    <location>
        <begin position="296"/>
        <end position="319"/>
    </location>
</feature>
<keyword evidence="6 7" id="KW-0472">Membrane</keyword>
<gene>
    <name evidence="9" type="ordered locus">Hprae_1888</name>
</gene>
<dbReference type="HOGENOM" id="CLU_016047_0_0_9"/>
<evidence type="ECO:0000313" key="9">
    <source>
        <dbReference type="EMBL" id="ADO78013.1"/>
    </source>
</evidence>
<dbReference type="InterPro" id="IPR000515">
    <property type="entry name" value="MetI-like"/>
</dbReference>
<evidence type="ECO:0000256" key="7">
    <source>
        <dbReference type="RuleBase" id="RU363032"/>
    </source>
</evidence>
<name>E3DR24_HALPG</name>
<comment type="subcellular location">
    <subcellularLocation>
        <location evidence="1 7">Cell membrane</location>
        <topology evidence="1 7">Multi-pass membrane protein</topology>
    </subcellularLocation>
</comment>
<protein>
    <submittedName>
        <fullName evidence="9">Carbohydrate ABC transporter membrane protein 1, CUT1 family</fullName>
    </submittedName>
</protein>
<dbReference type="InterPro" id="IPR035906">
    <property type="entry name" value="MetI-like_sf"/>
</dbReference>
<feature type="transmembrane region" description="Helical" evidence="7">
    <location>
        <begin position="130"/>
        <end position="149"/>
    </location>
</feature>
<keyword evidence="4 7" id="KW-0812">Transmembrane</keyword>
<evidence type="ECO:0000256" key="5">
    <source>
        <dbReference type="ARBA" id="ARBA00022989"/>
    </source>
</evidence>
<evidence type="ECO:0000256" key="4">
    <source>
        <dbReference type="ARBA" id="ARBA00022692"/>
    </source>
</evidence>
<dbReference type="GO" id="GO:0005886">
    <property type="term" value="C:plasma membrane"/>
    <property type="evidence" value="ECO:0007669"/>
    <property type="project" value="UniProtKB-SubCell"/>
</dbReference>
<dbReference type="SUPFAM" id="SSF161098">
    <property type="entry name" value="MetI-like"/>
    <property type="match status" value="1"/>
</dbReference>
<keyword evidence="3" id="KW-1003">Cell membrane</keyword>
<sequence length="325" mass="36881">MQYLPSYLGGEDLFYGVVKMKRKHKESLTSLAILSPSIIALSIFVYGFISRSVQISLLDWDTFGSFMRKAKDYIGLENYRQLLQESRFQTDLWNTLYFTLFFILGCLTIGIILSLILNNKPQGSYFFQNLYLFPMAISFVVTGTVWRWIFAPGRLPLNPRGINLLFEQLNLEALQWGWFTSTNNVFGFNIALIAVIIAAIWQYSGYTMAMWLAGLRGIDQQLIEAARIDGASKWQIFTQILFPMQKPITLSAIIVLAHVSLKAFALIYAMTGSGPNNVTDIPAVYMFEATFRSNRYSTGSAIAIVLLMMVGLLIIPYLIHSFKED</sequence>
<feature type="transmembrane region" description="Helical" evidence="7">
    <location>
        <begin position="96"/>
        <end position="118"/>
    </location>
</feature>
<comment type="similarity">
    <text evidence="7">Belongs to the binding-protein-dependent transport system permease family.</text>
</comment>
<reference evidence="10" key="1">
    <citation type="submission" date="2010-10" db="EMBL/GenBank/DDBJ databases">
        <title>The complete genome of Halanaerobium praevalens DSM 2228.</title>
        <authorList>
            <consortium name="US DOE Joint Genome Institute (JGI-PGF)"/>
            <person name="Lucas S."/>
            <person name="Copeland A."/>
            <person name="Lapidus A."/>
            <person name="Glavina del Rio T."/>
            <person name="Dalin E."/>
            <person name="Tice H."/>
            <person name="Bruce D."/>
            <person name="Goodwin L."/>
            <person name="Pitluck S."/>
            <person name="Kyrpides N."/>
            <person name="Mavromatis K."/>
            <person name="Ivanova N."/>
            <person name="Ovchinnikova G."/>
            <person name="Chertkov O."/>
            <person name="Detter J.C."/>
            <person name="Han C."/>
            <person name="Larimer F."/>
            <person name="Land M."/>
            <person name="Hauser L."/>
            <person name="Markowitz V."/>
            <person name="Cheng J.-F."/>
            <person name="Hugenholtz P."/>
            <person name="Woyke T."/>
            <person name="Wu D."/>
            <person name="Tindall B."/>
            <person name="Pomrenke H.G."/>
            <person name="Brambilla E."/>
            <person name="Klenk H.-P."/>
            <person name="Eisen J.A."/>
        </authorList>
    </citation>
    <scope>NUCLEOTIDE SEQUENCE [LARGE SCALE GENOMIC DNA]</scope>
    <source>
        <strain evidence="10">ATCC 33744 / DSM 2228 / GSL</strain>
    </source>
</reference>
<evidence type="ECO:0000313" key="10">
    <source>
        <dbReference type="Proteomes" id="UP000006866"/>
    </source>
</evidence>
<dbReference type="STRING" id="572479.Hprae_1888"/>
<dbReference type="Gene3D" id="1.10.3720.10">
    <property type="entry name" value="MetI-like"/>
    <property type="match status" value="1"/>
</dbReference>
<dbReference type="Pfam" id="PF00528">
    <property type="entry name" value="BPD_transp_1"/>
    <property type="match status" value="1"/>
</dbReference>
<dbReference type="PATRIC" id="fig|572479.3.peg.1923"/>
<dbReference type="Proteomes" id="UP000006866">
    <property type="component" value="Chromosome"/>
</dbReference>
<feature type="transmembrane region" description="Helical" evidence="7">
    <location>
        <begin position="186"/>
        <end position="206"/>
    </location>
</feature>
<evidence type="ECO:0000256" key="2">
    <source>
        <dbReference type="ARBA" id="ARBA00022448"/>
    </source>
</evidence>
<organism evidence="9 10">
    <name type="scientific">Halanaerobium praevalens (strain ATCC 33744 / DSM 2228 / GSL)</name>
    <dbReference type="NCBI Taxonomy" id="572479"/>
    <lineage>
        <taxon>Bacteria</taxon>
        <taxon>Bacillati</taxon>
        <taxon>Bacillota</taxon>
        <taxon>Clostridia</taxon>
        <taxon>Halanaerobiales</taxon>
        <taxon>Halanaerobiaceae</taxon>
        <taxon>Halanaerobium</taxon>
    </lineage>
</organism>
<reference evidence="9 10" key="2">
    <citation type="journal article" date="2011" name="Stand. Genomic Sci.">
        <title>Complete genome sequence of the extremely halophilic Halanaerobium praevalens type strain (GSL).</title>
        <authorList>
            <person name="Ivanova N."/>
            <person name="Sikorski J."/>
            <person name="Chertkov O."/>
            <person name="Nolan M."/>
            <person name="Lucas S."/>
            <person name="Hammon N."/>
            <person name="Deshpande S."/>
            <person name="Cheng J.F."/>
            <person name="Tapia R."/>
            <person name="Han C."/>
            <person name="Goodwin L."/>
            <person name="Pitluck S."/>
            <person name="Huntemann M."/>
            <person name="Liolios K."/>
            <person name="Pagani I."/>
            <person name="Mavromatis K."/>
            <person name="Ovchinikova G."/>
            <person name="Pati A."/>
            <person name="Chen A."/>
            <person name="Palaniappan K."/>
            <person name="Land M."/>
            <person name="Hauser L."/>
            <person name="Brambilla E.M."/>
            <person name="Kannan K.P."/>
            <person name="Rohde M."/>
            <person name="Tindall B.J."/>
            <person name="Goker M."/>
            <person name="Detter J.C."/>
            <person name="Woyke T."/>
            <person name="Bristow J."/>
            <person name="Eisen J.A."/>
            <person name="Markowitz V."/>
            <person name="Hugenholtz P."/>
            <person name="Kyrpides N.C."/>
            <person name="Klenk H.P."/>
            <person name="Lapidus A."/>
        </authorList>
    </citation>
    <scope>NUCLEOTIDE SEQUENCE [LARGE SCALE GENOMIC DNA]</scope>
    <source>
        <strain evidence="10">ATCC 33744 / DSM 2228 / GSL</strain>
    </source>
</reference>
<accession>E3DR24</accession>
<evidence type="ECO:0000256" key="3">
    <source>
        <dbReference type="ARBA" id="ARBA00022475"/>
    </source>
</evidence>
<proteinExistence type="inferred from homology"/>
<dbReference type="CDD" id="cd06261">
    <property type="entry name" value="TM_PBP2"/>
    <property type="match status" value="1"/>
</dbReference>
<feature type="transmembrane region" description="Helical" evidence="7">
    <location>
        <begin position="248"/>
        <end position="270"/>
    </location>
</feature>
<evidence type="ECO:0000259" key="8">
    <source>
        <dbReference type="PROSITE" id="PS50928"/>
    </source>
</evidence>
<dbReference type="eggNOG" id="COG1175">
    <property type="taxonomic scope" value="Bacteria"/>
</dbReference>
<evidence type="ECO:0000256" key="1">
    <source>
        <dbReference type="ARBA" id="ARBA00004651"/>
    </source>
</evidence>
<feature type="domain" description="ABC transmembrane type-1" evidence="8">
    <location>
        <begin position="92"/>
        <end position="319"/>
    </location>
</feature>
<dbReference type="PANTHER" id="PTHR30193">
    <property type="entry name" value="ABC TRANSPORTER PERMEASE PROTEIN"/>
    <property type="match status" value="1"/>
</dbReference>
<dbReference type="PANTHER" id="PTHR30193:SF42">
    <property type="entry name" value="ABC TRANSPORTER PERMEASE PROTEIN"/>
    <property type="match status" value="1"/>
</dbReference>
<evidence type="ECO:0000256" key="6">
    <source>
        <dbReference type="ARBA" id="ARBA00023136"/>
    </source>
</evidence>
<dbReference type="GO" id="GO:0055085">
    <property type="term" value="P:transmembrane transport"/>
    <property type="evidence" value="ECO:0007669"/>
    <property type="project" value="InterPro"/>
</dbReference>
<dbReference type="AlphaFoldDB" id="E3DR24"/>
<keyword evidence="10" id="KW-1185">Reference proteome</keyword>
<feature type="transmembrane region" description="Helical" evidence="7">
    <location>
        <begin position="28"/>
        <end position="49"/>
    </location>
</feature>
<dbReference type="EMBL" id="CP002175">
    <property type="protein sequence ID" value="ADO78013.1"/>
    <property type="molecule type" value="Genomic_DNA"/>
</dbReference>
<keyword evidence="5 7" id="KW-1133">Transmembrane helix</keyword>
<keyword evidence="2 7" id="KW-0813">Transport</keyword>
<dbReference type="InterPro" id="IPR051393">
    <property type="entry name" value="ABC_transporter_permease"/>
</dbReference>
<dbReference type="KEGG" id="hpk:Hprae_1888"/>
<dbReference type="PROSITE" id="PS50928">
    <property type="entry name" value="ABC_TM1"/>
    <property type="match status" value="1"/>
</dbReference>